<evidence type="ECO:0000256" key="3">
    <source>
        <dbReference type="ARBA" id="ARBA00022448"/>
    </source>
</evidence>
<name>A0A411YXJ6_9RHOB</name>
<evidence type="ECO:0000256" key="4">
    <source>
        <dbReference type="SAM" id="Coils"/>
    </source>
</evidence>
<dbReference type="FunFam" id="2.40.30.170:FF:000010">
    <property type="entry name" value="Efflux RND transporter periplasmic adaptor subunit"/>
    <property type="match status" value="1"/>
</dbReference>
<dbReference type="InterPro" id="IPR058625">
    <property type="entry name" value="MdtA-like_BSH"/>
</dbReference>
<feature type="domain" description="CusB-like beta-barrel" evidence="7">
    <location>
        <begin position="284"/>
        <end position="355"/>
    </location>
</feature>
<proteinExistence type="inferred from homology"/>
<feature type="domain" description="Multidrug resistance protein MdtA-like C-terminal permuted SH3" evidence="8">
    <location>
        <begin position="369"/>
        <end position="420"/>
    </location>
</feature>
<dbReference type="InterPro" id="IPR058627">
    <property type="entry name" value="MdtA-like_C"/>
</dbReference>
<protein>
    <submittedName>
        <fullName evidence="9">Efflux RND transporter periplasmic adaptor subunit</fullName>
    </submittedName>
</protein>
<comment type="caution">
    <text evidence="9">The sequence shown here is derived from an EMBL/GenBank/DDBJ whole genome shotgun (WGS) entry which is preliminary data.</text>
</comment>
<dbReference type="PANTHER" id="PTHR30469:SF13">
    <property type="entry name" value="HAE1 FAMILY EFFLUX PUMP MFP COMPONENT"/>
    <property type="match status" value="1"/>
</dbReference>
<dbReference type="Proteomes" id="UP000284547">
    <property type="component" value="Unassembled WGS sequence"/>
</dbReference>
<evidence type="ECO:0000313" key="9">
    <source>
        <dbReference type="EMBL" id="RGP35508.1"/>
    </source>
</evidence>
<dbReference type="InterPro" id="IPR058792">
    <property type="entry name" value="Beta-barrel_RND_2"/>
</dbReference>
<comment type="subcellular location">
    <subcellularLocation>
        <location evidence="1">Cell envelope</location>
    </subcellularLocation>
</comment>
<feature type="coiled-coil region" evidence="4">
    <location>
        <begin position="191"/>
        <end position="242"/>
    </location>
</feature>
<dbReference type="SUPFAM" id="SSF111369">
    <property type="entry name" value="HlyD-like secretion proteins"/>
    <property type="match status" value="1"/>
</dbReference>
<evidence type="ECO:0000313" key="10">
    <source>
        <dbReference type="Proteomes" id="UP000284547"/>
    </source>
</evidence>
<organism evidence="9 10">
    <name type="scientific">Pseudotabrizicola alkalilacus</name>
    <dbReference type="NCBI Taxonomy" id="2305252"/>
    <lineage>
        <taxon>Bacteria</taxon>
        <taxon>Pseudomonadati</taxon>
        <taxon>Pseudomonadota</taxon>
        <taxon>Alphaproteobacteria</taxon>
        <taxon>Rhodobacterales</taxon>
        <taxon>Paracoccaceae</taxon>
        <taxon>Pseudotabrizicola</taxon>
    </lineage>
</organism>
<dbReference type="GO" id="GO:0015562">
    <property type="term" value="F:efflux transmembrane transporter activity"/>
    <property type="evidence" value="ECO:0007669"/>
    <property type="project" value="TreeGrafter"/>
</dbReference>
<dbReference type="PANTHER" id="PTHR30469">
    <property type="entry name" value="MULTIDRUG RESISTANCE PROTEIN MDTA"/>
    <property type="match status" value="1"/>
</dbReference>
<reference evidence="9 10" key="1">
    <citation type="submission" date="2018-08" db="EMBL/GenBank/DDBJ databases">
        <title>Flavobacterium tibetense sp. nov., isolated from a wetland YonghuCo on Tibetan Plateau.</title>
        <authorList>
            <person name="Phurbu D."/>
            <person name="Lu H."/>
            <person name="Xing P."/>
        </authorList>
    </citation>
    <scope>NUCLEOTIDE SEQUENCE [LARGE SCALE GENOMIC DNA]</scope>
    <source>
        <strain evidence="9 10">DJC</strain>
    </source>
</reference>
<gene>
    <name evidence="9" type="ORF">D1012_19995</name>
</gene>
<keyword evidence="5" id="KW-1133">Transmembrane helix</keyword>
<dbReference type="Gene3D" id="1.10.287.470">
    <property type="entry name" value="Helix hairpin bin"/>
    <property type="match status" value="1"/>
</dbReference>
<dbReference type="Gene3D" id="2.40.420.20">
    <property type="match status" value="1"/>
</dbReference>
<sequence length="435" mass="45460">MAQTPPHRASAQVYPHPAWSISSQHASPLAQGAYHRQTKSYVMAKPSPKKGTGPRMKLVPQLVAIVVIVAIATPLAARFVPGTRPWLDSAGLLAPLTALGVVPADAAEAAANAPPGGGQRGAGVQVIATEPERRVLSNVIDAIGSARGAQSVDLSFGVTGRITALRAAPGNRVEAGAVLAELDARTAQLLVERARLVLADAQRTIDRLAQLAQSGTTTSLQRQDAELALRTAELGLQSAEQDLEDHILTAPVSGYVGLIEPQIGDLVTSTTTITRIEDRSNLIVDFRVPERVAAQVAPGATVSATPISTPGAAIPGQVIAVDNRVDEASRTLRVQASIANTDDRLRAGMAFRISMEFTGAEVPAVSPLAIQWGDGGAFVWVVRAAKATRLPIRILQRNADAVLIEADLQPGDLVVTEGVQALRPGVEVSIAAPRS</sequence>
<dbReference type="EMBL" id="QWEY01000015">
    <property type="protein sequence ID" value="RGP35508.1"/>
    <property type="molecule type" value="Genomic_DNA"/>
</dbReference>
<evidence type="ECO:0000256" key="1">
    <source>
        <dbReference type="ARBA" id="ARBA00004196"/>
    </source>
</evidence>
<dbReference type="Gene3D" id="2.40.30.170">
    <property type="match status" value="1"/>
</dbReference>
<evidence type="ECO:0000259" key="8">
    <source>
        <dbReference type="Pfam" id="PF25967"/>
    </source>
</evidence>
<accession>A0A411YXJ6</accession>
<evidence type="ECO:0000259" key="6">
    <source>
        <dbReference type="Pfam" id="PF25917"/>
    </source>
</evidence>
<dbReference type="NCBIfam" id="TIGR01730">
    <property type="entry name" value="RND_mfp"/>
    <property type="match status" value="1"/>
</dbReference>
<evidence type="ECO:0000256" key="5">
    <source>
        <dbReference type="SAM" id="Phobius"/>
    </source>
</evidence>
<dbReference type="InterPro" id="IPR006143">
    <property type="entry name" value="RND_pump_MFP"/>
</dbReference>
<keyword evidence="4" id="KW-0175">Coiled coil</keyword>
<dbReference type="Pfam" id="PF25917">
    <property type="entry name" value="BSH_RND"/>
    <property type="match status" value="1"/>
</dbReference>
<comment type="similarity">
    <text evidence="2">Belongs to the membrane fusion protein (MFP) (TC 8.A.1) family.</text>
</comment>
<dbReference type="Gene3D" id="2.40.50.100">
    <property type="match status" value="1"/>
</dbReference>
<keyword evidence="5" id="KW-0472">Membrane</keyword>
<feature type="transmembrane region" description="Helical" evidence="5">
    <location>
        <begin position="58"/>
        <end position="77"/>
    </location>
</feature>
<keyword evidence="5" id="KW-0812">Transmembrane</keyword>
<dbReference type="GO" id="GO:1990281">
    <property type="term" value="C:efflux pump complex"/>
    <property type="evidence" value="ECO:0007669"/>
    <property type="project" value="TreeGrafter"/>
</dbReference>
<evidence type="ECO:0000259" key="7">
    <source>
        <dbReference type="Pfam" id="PF25954"/>
    </source>
</evidence>
<keyword evidence="3" id="KW-0813">Transport</keyword>
<keyword evidence="10" id="KW-1185">Reference proteome</keyword>
<dbReference type="Pfam" id="PF25967">
    <property type="entry name" value="RND-MFP_C"/>
    <property type="match status" value="1"/>
</dbReference>
<evidence type="ECO:0000256" key="2">
    <source>
        <dbReference type="ARBA" id="ARBA00009477"/>
    </source>
</evidence>
<feature type="domain" description="Multidrug resistance protein MdtA-like barrel-sandwich hybrid" evidence="6">
    <location>
        <begin position="152"/>
        <end position="272"/>
    </location>
</feature>
<dbReference type="Pfam" id="PF25954">
    <property type="entry name" value="Beta-barrel_RND_2"/>
    <property type="match status" value="1"/>
</dbReference>
<dbReference type="AlphaFoldDB" id="A0A411YXJ6"/>